<proteinExistence type="predicted"/>
<feature type="region of interest" description="Disordered" evidence="1">
    <location>
        <begin position="108"/>
        <end position="129"/>
    </location>
</feature>
<feature type="region of interest" description="Disordered" evidence="1">
    <location>
        <begin position="1"/>
        <end position="42"/>
    </location>
</feature>
<name>A0A8S5UT53_9CAUD</name>
<organism evidence="2">
    <name type="scientific">Siphoviridae sp. ct4fm14</name>
    <dbReference type="NCBI Taxonomy" id="2825331"/>
    <lineage>
        <taxon>Viruses</taxon>
        <taxon>Duplodnaviria</taxon>
        <taxon>Heunggongvirae</taxon>
        <taxon>Uroviricota</taxon>
        <taxon>Caudoviricetes</taxon>
    </lineage>
</organism>
<evidence type="ECO:0000256" key="1">
    <source>
        <dbReference type="SAM" id="MobiDB-lite"/>
    </source>
</evidence>
<reference evidence="2" key="1">
    <citation type="journal article" date="2021" name="Proc. Natl. Acad. Sci. U.S.A.">
        <title>A Catalog of Tens of Thousands of Viruses from Human Metagenomes Reveals Hidden Associations with Chronic Diseases.</title>
        <authorList>
            <person name="Tisza M.J."/>
            <person name="Buck C.B."/>
        </authorList>
    </citation>
    <scope>NUCLEOTIDE SEQUENCE</scope>
    <source>
        <strain evidence="2">Ct4fm14</strain>
    </source>
</reference>
<feature type="compositionally biased region" description="Low complexity" evidence="1">
    <location>
        <begin position="1"/>
        <end position="37"/>
    </location>
</feature>
<sequence>MGYYNPYQPSPYGSPYGGYPSVGPQSPVGGPQPFGGQITRVNGRNGADAFRMAPNSSILLMDENDPIVWLKQTDGAGYATVTPYTVAPYQAAAPVDVNSLEDRVRRLEEMLSGKSDDGDAKPQRKPKAE</sequence>
<accession>A0A8S5UT53</accession>
<protein>
    <submittedName>
        <fullName evidence="2">Uncharacterized protein</fullName>
    </submittedName>
</protein>
<dbReference type="EMBL" id="BK016135">
    <property type="protein sequence ID" value="DAF97672.1"/>
    <property type="molecule type" value="Genomic_DNA"/>
</dbReference>
<evidence type="ECO:0000313" key="2">
    <source>
        <dbReference type="EMBL" id="DAF97672.1"/>
    </source>
</evidence>